<sequence>MVGRASGRKSRKAAFEEEEEAAVITRDLSSSSVPKSTKTSLSKKIASNTRTPSSRKRKHIHLTQDDDDESALAPKRKSKASKKGQEEKRLRVFRARAPQTFLSKLERAQTQRMIVIGRSRHGRGPDLHEDIDIVGTTGNIYTVTIGRLPSCTCPDHQKGNECKHKVYALHTVLKAPAELQYQRAFLTSEVREILSGAPRIPNATGGSKEDNTGKRKPTEGECPICYMDLDPKVNELVWCKAACGNNMHKECFEQWAASQRGQEVRCVYCRTPWQMDKKDLDTIKKAGAPSGDGYINVAEQFGIERARDYSTYYRPWVRRTFGYG</sequence>
<keyword evidence="2" id="KW-1185">Reference proteome</keyword>
<dbReference type="EMBL" id="JAPDRQ010000101">
    <property type="protein sequence ID" value="KAJ9655253.1"/>
    <property type="molecule type" value="Genomic_DNA"/>
</dbReference>
<accession>A0ACC3A4H8</accession>
<reference evidence="1" key="1">
    <citation type="submission" date="2022-10" db="EMBL/GenBank/DDBJ databases">
        <title>Culturing micro-colonial fungi from biological soil crusts in the Mojave desert and describing Neophaeococcomyces mojavensis, and introducing the new genera and species Taxawa tesnikishii.</title>
        <authorList>
            <person name="Kurbessoian T."/>
            <person name="Stajich J.E."/>
        </authorList>
    </citation>
    <scope>NUCLEOTIDE SEQUENCE</scope>
    <source>
        <strain evidence="1">JES_112</strain>
    </source>
</reference>
<gene>
    <name evidence="1" type="ORF">H2198_005869</name>
</gene>
<organism evidence="1 2">
    <name type="scientific">Neophaeococcomyces mojaviensis</name>
    <dbReference type="NCBI Taxonomy" id="3383035"/>
    <lineage>
        <taxon>Eukaryota</taxon>
        <taxon>Fungi</taxon>
        <taxon>Dikarya</taxon>
        <taxon>Ascomycota</taxon>
        <taxon>Pezizomycotina</taxon>
        <taxon>Eurotiomycetes</taxon>
        <taxon>Chaetothyriomycetidae</taxon>
        <taxon>Chaetothyriales</taxon>
        <taxon>Chaetothyriales incertae sedis</taxon>
        <taxon>Neophaeococcomyces</taxon>
    </lineage>
</organism>
<protein>
    <submittedName>
        <fullName evidence="1">Uncharacterized protein</fullName>
    </submittedName>
</protein>
<proteinExistence type="predicted"/>
<dbReference type="Proteomes" id="UP001172386">
    <property type="component" value="Unassembled WGS sequence"/>
</dbReference>
<evidence type="ECO:0000313" key="2">
    <source>
        <dbReference type="Proteomes" id="UP001172386"/>
    </source>
</evidence>
<comment type="caution">
    <text evidence="1">The sequence shown here is derived from an EMBL/GenBank/DDBJ whole genome shotgun (WGS) entry which is preliminary data.</text>
</comment>
<name>A0ACC3A4H8_9EURO</name>
<evidence type="ECO:0000313" key="1">
    <source>
        <dbReference type="EMBL" id="KAJ9655253.1"/>
    </source>
</evidence>